<name>S4MXW3_9ACTN</name>
<feature type="compositionally biased region" description="Polar residues" evidence="1">
    <location>
        <begin position="78"/>
        <end position="92"/>
    </location>
</feature>
<reference evidence="2 3" key="1">
    <citation type="submission" date="2013-02" db="EMBL/GenBank/DDBJ databases">
        <title>Draft Genome Sequence of Streptomyces afghaniensis, Which Produces Compounds of the Julimycin B-Complex.</title>
        <authorList>
            <person name="Gruening B.A."/>
            <person name="Praeg A."/>
            <person name="Erxleben A."/>
            <person name="Guenther S."/>
            <person name="Fiedler H.-P."/>
            <person name="Goodfellow M."/>
            <person name="Mueller M."/>
        </authorList>
    </citation>
    <scope>NUCLEOTIDE SEQUENCE [LARGE SCALE GENOMIC DNA]</scope>
    <source>
        <strain evidence="2 3">772</strain>
    </source>
</reference>
<dbReference type="PATRIC" id="fig|1283301.3.peg.4135"/>
<evidence type="ECO:0000313" key="3">
    <source>
        <dbReference type="Proteomes" id="UP000015001"/>
    </source>
</evidence>
<feature type="region of interest" description="Disordered" evidence="1">
    <location>
        <begin position="1"/>
        <end position="92"/>
    </location>
</feature>
<comment type="caution">
    <text evidence="2">The sequence shown here is derived from an EMBL/GenBank/DDBJ whole genome shotgun (WGS) entry which is preliminary data.</text>
</comment>
<dbReference type="Proteomes" id="UP000015001">
    <property type="component" value="Unassembled WGS sequence"/>
</dbReference>
<dbReference type="AlphaFoldDB" id="S4MXW3"/>
<proteinExistence type="predicted"/>
<evidence type="ECO:0000313" key="2">
    <source>
        <dbReference type="EMBL" id="EPJ38757.1"/>
    </source>
</evidence>
<dbReference type="EMBL" id="AOPY01001445">
    <property type="protein sequence ID" value="EPJ38757.1"/>
    <property type="molecule type" value="Genomic_DNA"/>
</dbReference>
<organism evidence="2 3">
    <name type="scientific">Streptomyces afghaniensis 772</name>
    <dbReference type="NCBI Taxonomy" id="1283301"/>
    <lineage>
        <taxon>Bacteria</taxon>
        <taxon>Bacillati</taxon>
        <taxon>Actinomycetota</taxon>
        <taxon>Actinomycetes</taxon>
        <taxon>Kitasatosporales</taxon>
        <taxon>Streptomycetaceae</taxon>
        <taxon>Streptomyces</taxon>
    </lineage>
</organism>
<keyword evidence="3" id="KW-1185">Reference proteome</keyword>
<protein>
    <submittedName>
        <fullName evidence="2">Uncharacterized protein</fullName>
    </submittedName>
</protein>
<accession>S4MXW3</accession>
<gene>
    <name evidence="2" type="ORF">STAFG_4165</name>
</gene>
<dbReference type="HOGENOM" id="CLU_2411788_0_0_11"/>
<sequence>MSESTATDTEPFVPEAACGDSCPAASAGVAAGNWRSPASRGAPASSAPVRRSHRRAGEALVPWKSAASATRSPVPRRQWSSECASTHGNDAR</sequence>
<feature type="compositionally biased region" description="Low complexity" evidence="1">
    <location>
        <begin position="35"/>
        <end position="49"/>
    </location>
</feature>
<evidence type="ECO:0000256" key="1">
    <source>
        <dbReference type="SAM" id="MobiDB-lite"/>
    </source>
</evidence>